<evidence type="ECO:0000313" key="2">
    <source>
        <dbReference type="EMBL" id="ACN69987.1"/>
    </source>
</evidence>
<name>C5HV13_STRAT</name>
<proteinExistence type="predicted"/>
<protein>
    <submittedName>
        <fullName evidence="2">Proline carrier protein</fullName>
    </submittedName>
</protein>
<dbReference type="Gene3D" id="1.10.1200.10">
    <property type="entry name" value="ACP-like"/>
    <property type="match status" value="1"/>
</dbReference>
<sequence>MSQPVSEEETSKRITEFIRERFLDGDPQGELEPGSPLLEWGVLNSLRVARLIAFIRSDLGVPVSAMEINPDNLRDVRSITAMVTRLARAGA</sequence>
<evidence type="ECO:0000259" key="1">
    <source>
        <dbReference type="Pfam" id="PF00550"/>
    </source>
</evidence>
<dbReference type="InterPro" id="IPR009081">
    <property type="entry name" value="PP-bd_ACP"/>
</dbReference>
<dbReference type="SUPFAM" id="SSF47336">
    <property type="entry name" value="ACP-like"/>
    <property type="match status" value="1"/>
</dbReference>
<feature type="domain" description="Carrier" evidence="1">
    <location>
        <begin position="26"/>
        <end position="81"/>
    </location>
</feature>
<reference evidence="2" key="1">
    <citation type="journal article" date="2009" name="ChemBioChem">
        <title>Analysis of the indanomycin biosynthetic gene cluster from Streptomyces antibioticus NRRL 8167.</title>
        <authorList>
            <person name="Kelly W.L."/>
            <person name="Li C."/>
            <person name="Roege K.E."/>
        </authorList>
    </citation>
    <scope>NUCLEOTIDE SEQUENCE</scope>
    <source>
        <strain evidence="2">NRRL8167</strain>
    </source>
</reference>
<dbReference type="EMBL" id="FJ545274">
    <property type="protein sequence ID" value="ACN69987.1"/>
    <property type="molecule type" value="Genomic_DNA"/>
</dbReference>
<accession>C5HV13</accession>
<gene>
    <name evidence="2" type="primary">idmK</name>
</gene>
<dbReference type="AlphaFoldDB" id="C5HV13"/>
<dbReference type="InterPro" id="IPR036736">
    <property type="entry name" value="ACP-like_sf"/>
</dbReference>
<dbReference type="Pfam" id="PF00550">
    <property type="entry name" value="PP-binding"/>
    <property type="match status" value="1"/>
</dbReference>
<organism evidence="2">
    <name type="scientific">Streptomyces antibioticus</name>
    <dbReference type="NCBI Taxonomy" id="1890"/>
    <lineage>
        <taxon>Bacteria</taxon>
        <taxon>Bacillati</taxon>
        <taxon>Actinomycetota</taxon>
        <taxon>Actinomycetes</taxon>
        <taxon>Kitasatosporales</taxon>
        <taxon>Streptomycetaceae</taxon>
        <taxon>Streptomyces</taxon>
    </lineage>
</organism>